<evidence type="ECO:0000256" key="1">
    <source>
        <dbReference type="SAM" id="Phobius"/>
    </source>
</evidence>
<dbReference type="EMBL" id="MQWD01000001">
    <property type="protein sequence ID" value="PAP78040.1"/>
    <property type="molecule type" value="Genomic_DNA"/>
</dbReference>
<organism evidence="2 3">
    <name type="scientific">Rubrivirga marina</name>
    <dbReference type="NCBI Taxonomy" id="1196024"/>
    <lineage>
        <taxon>Bacteria</taxon>
        <taxon>Pseudomonadati</taxon>
        <taxon>Rhodothermota</taxon>
        <taxon>Rhodothermia</taxon>
        <taxon>Rhodothermales</taxon>
        <taxon>Rubricoccaceae</taxon>
        <taxon>Rubrivirga</taxon>
    </lineage>
</organism>
<evidence type="ECO:0000313" key="3">
    <source>
        <dbReference type="Proteomes" id="UP000216339"/>
    </source>
</evidence>
<keyword evidence="3" id="KW-1185">Reference proteome</keyword>
<keyword evidence="1" id="KW-1133">Transmembrane helix</keyword>
<dbReference type="Proteomes" id="UP000216339">
    <property type="component" value="Unassembled WGS sequence"/>
</dbReference>
<keyword evidence="1" id="KW-0472">Membrane</keyword>
<proteinExistence type="predicted"/>
<dbReference type="OrthoDB" id="1496295at2"/>
<accession>A0A271J3W2</accession>
<gene>
    <name evidence="2" type="ORF">BSZ37_17130</name>
</gene>
<dbReference type="RefSeq" id="WP_095511710.1">
    <property type="nucleotide sequence ID" value="NZ_MQWD01000001.1"/>
</dbReference>
<comment type="caution">
    <text evidence="2">The sequence shown here is derived from an EMBL/GenBank/DDBJ whole genome shotgun (WGS) entry which is preliminary data.</text>
</comment>
<evidence type="ECO:0000313" key="2">
    <source>
        <dbReference type="EMBL" id="PAP78040.1"/>
    </source>
</evidence>
<keyword evidence="1" id="KW-0812">Transmembrane</keyword>
<protein>
    <recommendedName>
        <fullName evidence="4">Type 4 secretion system PilS N-terminal domain-containing protein</fullName>
    </recommendedName>
</protein>
<reference evidence="2 3" key="1">
    <citation type="submission" date="2016-11" db="EMBL/GenBank/DDBJ databases">
        <title>Study of marine rhodopsin-containing bacteria.</title>
        <authorList>
            <person name="Yoshizawa S."/>
            <person name="Kumagai Y."/>
            <person name="Kogure K."/>
        </authorList>
    </citation>
    <scope>NUCLEOTIDE SEQUENCE [LARGE SCALE GENOMIC DNA]</scope>
    <source>
        <strain evidence="2 3">SAORIC-28</strain>
    </source>
</reference>
<name>A0A271J3W2_9BACT</name>
<feature type="transmembrane region" description="Helical" evidence="1">
    <location>
        <begin position="6"/>
        <end position="27"/>
    </location>
</feature>
<evidence type="ECO:0008006" key="4">
    <source>
        <dbReference type="Google" id="ProtNLM"/>
    </source>
</evidence>
<sequence>MGQQQLLLLVLGIVIVGLAVVVGIQAFGENQKKANSDAITNDVIRIASDAQAWNLKPTAFGGGNGSFEGVTLTSLGYTLGQNDAATGAYGNLNGSYGLTVTGTGDAATVTIIGCNSETKNTVQAVVDGTGPSDITTTVTNSDTCANEA</sequence>
<dbReference type="AlphaFoldDB" id="A0A271J3W2"/>